<dbReference type="Proteomes" id="UP000683517">
    <property type="component" value="Chromosome"/>
</dbReference>
<evidence type="ECO:0000313" key="2">
    <source>
        <dbReference type="EMBL" id="QXB45967.1"/>
    </source>
</evidence>
<dbReference type="EMBL" id="CP077365">
    <property type="protein sequence ID" value="QXB45967.1"/>
    <property type="molecule type" value="Genomic_DNA"/>
</dbReference>
<sequence>MLATKVSTNPMKPILVSLVLLISGCVNTQINSDKEALKNATRGAVGMVLLDHHMYKNAIESGYNAVTQSMLASTLLKAGILRTYEKEVGDGYTIESNLPLAKLNKLCWMGKFVQHYKNNIPAENLPAYKDTLVWLDAKQTTLLKKLNDSYSKDELGEDDCRK</sequence>
<evidence type="ECO:0000256" key="1">
    <source>
        <dbReference type="SAM" id="SignalP"/>
    </source>
</evidence>
<dbReference type="PROSITE" id="PS51257">
    <property type="entry name" value="PROKAR_LIPOPROTEIN"/>
    <property type="match status" value="1"/>
</dbReference>
<keyword evidence="3" id="KW-1185">Reference proteome</keyword>
<reference evidence="2 3" key="1">
    <citation type="submission" date="2021-06" db="EMBL/GenBank/DDBJ databases">
        <title>FDA dAtabase for Regulatory Grade micrObial Sequences (FDA-ARGOS): Supporting development and validation of Infectious Disease Dx tests.</title>
        <authorList>
            <person name="Sproer C."/>
            <person name="Gronow S."/>
            <person name="Severitt S."/>
            <person name="Schroder I."/>
            <person name="Tallon L."/>
            <person name="Sadzewicz L."/>
            <person name="Zhao X."/>
            <person name="Boylan J."/>
            <person name="Ott S."/>
            <person name="Bowen H."/>
            <person name="Vavikolanu K."/>
            <person name="Mehta A."/>
            <person name="Aluvathingal J."/>
            <person name="Nadendla S."/>
            <person name="Lowell S."/>
            <person name="Myers T."/>
            <person name="Yan Y."/>
        </authorList>
    </citation>
    <scope>NUCLEOTIDE SEQUENCE [LARGE SCALE GENOMIC DNA]</scope>
    <source>
        <strain evidence="2 3">FDAARGOS 1400</strain>
    </source>
</reference>
<feature type="signal peptide" evidence="1">
    <location>
        <begin position="1"/>
        <end position="28"/>
    </location>
</feature>
<dbReference type="RefSeq" id="WP_216984732.1">
    <property type="nucleotide sequence ID" value="NZ_CP077365.1"/>
</dbReference>
<proteinExistence type="predicted"/>
<keyword evidence="1" id="KW-0732">Signal</keyword>
<protein>
    <submittedName>
        <fullName evidence="2">Uncharacterized protein</fullName>
    </submittedName>
</protein>
<feature type="chain" id="PRO_5045226767" evidence="1">
    <location>
        <begin position="29"/>
        <end position="162"/>
    </location>
</feature>
<evidence type="ECO:0000313" key="3">
    <source>
        <dbReference type="Proteomes" id="UP000683517"/>
    </source>
</evidence>
<name>A0ABX8L5B4_9GAMM</name>
<gene>
    <name evidence="2" type="ORF">I6L30_16355</name>
</gene>
<organism evidence="2 3">
    <name type="scientific">Acinetobacter seifertii</name>
    <dbReference type="NCBI Taxonomy" id="1530123"/>
    <lineage>
        <taxon>Bacteria</taxon>
        <taxon>Pseudomonadati</taxon>
        <taxon>Pseudomonadota</taxon>
        <taxon>Gammaproteobacteria</taxon>
        <taxon>Moraxellales</taxon>
        <taxon>Moraxellaceae</taxon>
        <taxon>Acinetobacter</taxon>
        <taxon>Acinetobacter calcoaceticus/baumannii complex</taxon>
    </lineage>
</organism>
<accession>A0ABX8L5B4</accession>